<keyword evidence="6" id="KW-1185">Reference proteome</keyword>
<dbReference type="SUPFAM" id="SSF54909">
    <property type="entry name" value="Dimeric alpha+beta barrel"/>
    <property type="match status" value="1"/>
</dbReference>
<evidence type="ECO:0000313" key="6">
    <source>
        <dbReference type="Proteomes" id="UP000751852"/>
    </source>
</evidence>
<organism evidence="5 6">
    <name type="scientific">Staphylococcus canis</name>
    <dbReference type="NCBI Taxonomy" id="2724942"/>
    <lineage>
        <taxon>Bacteria</taxon>
        <taxon>Bacillati</taxon>
        <taxon>Bacillota</taxon>
        <taxon>Bacilli</taxon>
        <taxon>Bacillales</taxon>
        <taxon>Staphylococcaceae</taxon>
        <taxon>Staphylococcus</taxon>
    </lineage>
</organism>
<comment type="caution">
    <text evidence="5">The sequence shown here is derived from an EMBL/GenBank/DDBJ whole genome shotgun (WGS) entry which is preliminary data.</text>
</comment>
<dbReference type="PANTHER" id="PTHR34474:SF2">
    <property type="entry name" value="SIGNAL TRANSDUCTION PROTEIN TRAP"/>
    <property type="match status" value="1"/>
</dbReference>
<dbReference type="GO" id="GO:0004497">
    <property type="term" value="F:monooxygenase activity"/>
    <property type="evidence" value="ECO:0007669"/>
    <property type="project" value="UniProtKB-KW"/>
</dbReference>
<dbReference type="Gene3D" id="3.30.70.100">
    <property type="match status" value="1"/>
</dbReference>
<name>A0ABS0T8J2_9STAP</name>
<gene>
    <name evidence="5" type="ORF">HHH54_05390</name>
</gene>
<accession>A0ABS0T8J2</accession>
<sequence length="144" mass="17418">MNLCHQDKLYIISENQDITIYKNNEWKTYSVLESVGQLKKQTFCVLNYIKVINNKADEFESKFIDVDEQLEDLEGFVALRILRPQKPDDYYLIITLWDTELHFKMWYHSHQYQNAYRNCELVNQYPYKSVIDPQISYRIKFNTA</sequence>
<reference evidence="5 6" key="1">
    <citation type="submission" date="2020-04" db="EMBL/GenBank/DDBJ databases">
        <title>Staphylococcus species from domestic dog.</title>
        <authorList>
            <person name="Paterson G.K."/>
        </authorList>
    </citation>
    <scope>NUCLEOTIDE SEQUENCE [LARGE SCALE GENOMIC DNA]</scope>
    <source>
        <strain evidence="5 6">H16/1A</strain>
    </source>
</reference>
<evidence type="ECO:0000259" key="4">
    <source>
        <dbReference type="PROSITE" id="PS51725"/>
    </source>
</evidence>
<evidence type="ECO:0000256" key="1">
    <source>
        <dbReference type="ARBA" id="ARBA00009267"/>
    </source>
</evidence>
<dbReference type="RefSeq" id="WP_198617812.1">
    <property type="nucleotide sequence ID" value="NZ_JABANU010000011.1"/>
</dbReference>
<keyword evidence="5" id="KW-0560">Oxidoreductase</keyword>
<dbReference type="InterPro" id="IPR050404">
    <property type="entry name" value="Heme-degrading_MO"/>
</dbReference>
<evidence type="ECO:0000313" key="5">
    <source>
        <dbReference type="EMBL" id="MBI5975033.1"/>
    </source>
</evidence>
<comment type="similarity">
    <text evidence="1">Belongs to the TRAP family.</text>
</comment>
<keyword evidence="5" id="KW-0503">Monooxygenase</keyword>
<feature type="domain" description="ABM" evidence="4">
    <location>
        <begin position="43"/>
        <end position="131"/>
    </location>
</feature>
<dbReference type="Pfam" id="PF03992">
    <property type="entry name" value="ABM"/>
    <property type="match status" value="1"/>
</dbReference>
<dbReference type="InterPro" id="IPR007138">
    <property type="entry name" value="ABM_dom"/>
</dbReference>
<dbReference type="PANTHER" id="PTHR34474">
    <property type="entry name" value="SIGNAL TRANSDUCTION PROTEIN TRAP"/>
    <property type="match status" value="1"/>
</dbReference>
<evidence type="ECO:0000256" key="3">
    <source>
        <dbReference type="ARBA" id="ARBA00032861"/>
    </source>
</evidence>
<dbReference type="PROSITE" id="PS51725">
    <property type="entry name" value="ABM"/>
    <property type="match status" value="1"/>
</dbReference>
<dbReference type="Proteomes" id="UP000751852">
    <property type="component" value="Unassembled WGS sequence"/>
</dbReference>
<dbReference type="EMBL" id="JABANU010000011">
    <property type="protein sequence ID" value="MBI5975033.1"/>
    <property type="molecule type" value="Genomic_DNA"/>
</dbReference>
<dbReference type="InterPro" id="IPR011008">
    <property type="entry name" value="Dimeric_a/b-barrel"/>
</dbReference>
<proteinExistence type="inferred from homology"/>
<protein>
    <recommendedName>
        <fullName evidence="2">Signal transduction protein TRAP</fullName>
    </recommendedName>
    <alternativeName>
        <fullName evidence="3">Target of RNAIII-activating protein</fullName>
    </alternativeName>
</protein>
<evidence type="ECO:0000256" key="2">
    <source>
        <dbReference type="ARBA" id="ARBA00018486"/>
    </source>
</evidence>